<dbReference type="AlphaFoldDB" id="A0A6A4C1F5"/>
<accession>A0A6A4C1F5</accession>
<dbReference type="EMBL" id="QXFT01003949">
    <property type="protein sequence ID" value="KAE9281373.1"/>
    <property type="molecule type" value="Genomic_DNA"/>
</dbReference>
<comment type="caution">
    <text evidence="2">The sequence shown here is derived from an EMBL/GenBank/DDBJ whole genome shotgun (WGS) entry which is preliminary data.</text>
</comment>
<keyword evidence="4" id="KW-1185">Reference proteome</keyword>
<feature type="compositionally biased region" description="Basic and acidic residues" evidence="1">
    <location>
        <begin position="62"/>
        <end position="71"/>
    </location>
</feature>
<gene>
    <name evidence="3" type="ORF">PR003_g13931</name>
    <name evidence="2" type="ORF">PR003_g27689</name>
</gene>
<feature type="region of interest" description="Disordered" evidence="1">
    <location>
        <begin position="38"/>
        <end position="71"/>
    </location>
</feature>
<reference evidence="2 4" key="1">
    <citation type="submission" date="2018-08" db="EMBL/GenBank/DDBJ databases">
        <title>Genomic investigation of the strawberry pathogen Phytophthora fragariae indicates pathogenicity is determined by transcriptional variation in three key races.</title>
        <authorList>
            <person name="Adams T.M."/>
            <person name="Armitage A.D."/>
            <person name="Sobczyk M.K."/>
            <person name="Bates H.J."/>
            <person name="Dunwell J.M."/>
            <person name="Nellist C.F."/>
            <person name="Harrison R.J."/>
        </authorList>
    </citation>
    <scope>NUCLEOTIDE SEQUENCE [LARGE SCALE GENOMIC DNA]</scope>
    <source>
        <strain evidence="2 4">SCRP333</strain>
    </source>
</reference>
<feature type="non-terminal residue" evidence="2">
    <location>
        <position position="71"/>
    </location>
</feature>
<dbReference type="Proteomes" id="UP000434957">
    <property type="component" value="Unassembled WGS sequence"/>
</dbReference>
<evidence type="ECO:0000256" key="1">
    <source>
        <dbReference type="SAM" id="MobiDB-lite"/>
    </source>
</evidence>
<dbReference type="EMBL" id="QXFT01000899">
    <property type="protein sequence ID" value="KAE9333613.1"/>
    <property type="molecule type" value="Genomic_DNA"/>
</dbReference>
<proteinExistence type="predicted"/>
<name>A0A6A4C1F5_9STRA</name>
<organism evidence="2 4">
    <name type="scientific">Phytophthora rubi</name>
    <dbReference type="NCBI Taxonomy" id="129364"/>
    <lineage>
        <taxon>Eukaryota</taxon>
        <taxon>Sar</taxon>
        <taxon>Stramenopiles</taxon>
        <taxon>Oomycota</taxon>
        <taxon>Peronosporomycetes</taxon>
        <taxon>Peronosporales</taxon>
        <taxon>Peronosporaceae</taxon>
        <taxon>Phytophthora</taxon>
    </lineage>
</organism>
<evidence type="ECO:0000313" key="2">
    <source>
        <dbReference type="EMBL" id="KAE9281373.1"/>
    </source>
</evidence>
<evidence type="ECO:0000313" key="3">
    <source>
        <dbReference type="EMBL" id="KAE9333613.1"/>
    </source>
</evidence>
<evidence type="ECO:0000313" key="4">
    <source>
        <dbReference type="Proteomes" id="UP000434957"/>
    </source>
</evidence>
<protein>
    <submittedName>
        <fullName evidence="2">Uncharacterized protein</fullName>
    </submittedName>
</protein>
<sequence length="71" mass="8479">MAPSRNRVRRTQQELDNEARERWDRLFVEEEARQRALARVELPTSRDYSDDECSSPSPVYDRCLRVQGPER</sequence>